<evidence type="ECO:0000256" key="6">
    <source>
        <dbReference type="SAM" id="Phobius"/>
    </source>
</evidence>
<feature type="transmembrane region" description="Helical" evidence="6">
    <location>
        <begin position="478"/>
        <end position="498"/>
    </location>
</feature>
<sequence length="768" mass="84433">MKQLVNKNLITLKCVLFCFFGDSVPYTLTFTEVKSSRKDKWSLNCNRRTVVTRKQDNFPTFVLFGLTHFGQRQVAHSSPPPFHSSPFGNPSIGYPFSTQEVSNALVTLGLRVSMDGDNHLFFGVGCIYPFLPLHMLAVGLDRAEARLVSAVAPCIALLGPAIFGPLVDKLSVGRGSTGGQPGASSGSGRLLRIITAVCLILSAIFYLMMLVVPPTQRLEARRPQVLFMCNQEVAIIKQEVCTEGTLCSKWEGERSGVLPVSNCEYGYVDHNMTWLEDPQFSTTTELLVETTTTPLPDEEESYEDEVMFPPHLCTNGVCNVYMKRNEPLLIPLVLSEPTSPNDTMPDGSAWCEYRSVNAFHCDNAMHNKTYEDSGYRSAIRCKVVDPYDVSDGVLAQAECRLIEGDPVSTFWSYFVIRCLADIWPTAALALLGAACVIATRETSLGRGDVGRQLAVGTLGLAIFPPLAGLAVDDSNKANFTIPFVMHAILMLIAALILIFDGRMPLSTPEWWWHTATGVLALPMNTVRRYGAETAGLFVVITLLGILCSTIDSYLPWTIYDLRMPLNLGGWTSQLAGLTITVGALPAVPFLWWAEAVVDYIGHSNLLITAFIFYCLRYTALAATTNTDWVLVSESLEVFTMSLVWVTAVLYFRHLVPRKYTTTGQALPVIAHFCIGRCIGALIGGLVTMENDLDSARTLRSALALTALVAAVVYLALYHLLLAPRCAAQPTPPHHALIQGLNTNGASNGSYSPMRVYHEERARKGHFRY</sequence>
<keyword evidence="4 6" id="KW-1133">Transmembrane helix</keyword>
<feature type="transmembrane region" description="Helical" evidence="6">
    <location>
        <begin position="452"/>
        <end position="471"/>
    </location>
</feature>
<feature type="transmembrane region" description="Helical" evidence="6">
    <location>
        <begin position="700"/>
        <end position="720"/>
    </location>
</feature>
<dbReference type="InterPro" id="IPR036259">
    <property type="entry name" value="MFS_trans_sf"/>
</dbReference>
<name>A0A4C1VA69_EUMVA</name>
<dbReference type="GO" id="GO:0016020">
    <property type="term" value="C:membrane"/>
    <property type="evidence" value="ECO:0007669"/>
    <property type="project" value="UniProtKB-SubCell"/>
</dbReference>
<feature type="signal peptide" evidence="7">
    <location>
        <begin position="1"/>
        <end position="25"/>
    </location>
</feature>
<keyword evidence="7" id="KW-0732">Signal</keyword>
<evidence type="ECO:0000256" key="4">
    <source>
        <dbReference type="ARBA" id="ARBA00022989"/>
    </source>
</evidence>
<comment type="similarity">
    <text evidence="2">Belongs to the major facilitator superfamily. MFSD6 family.</text>
</comment>
<dbReference type="Proteomes" id="UP000299102">
    <property type="component" value="Unassembled WGS sequence"/>
</dbReference>
<feature type="transmembrane region" description="Helical" evidence="6">
    <location>
        <begin position="533"/>
        <end position="554"/>
    </location>
</feature>
<dbReference type="PANTHER" id="PTHR16172">
    <property type="entry name" value="MAJOR FACILITATOR SUPERFAMILY DOMAIN-CONTAINING PROTEIN 6-LIKE"/>
    <property type="match status" value="1"/>
</dbReference>
<feature type="transmembrane region" description="Helical" evidence="6">
    <location>
        <begin position="665"/>
        <end position="688"/>
    </location>
</feature>
<evidence type="ECO:0000256" key="2">
    <source>
        <dbReference type="ARBA" id="ARBA00005241"/>
    </source>
</evidence>
<comment type="subcellular location">
    <subcellularLocation>
        <location evidence="1">Membrane</location>
        <topology evidence="1">Multi-pass membrane protein</topology>
    </subcellularLocation>
</comment>
<dbReference type="SUPFAM" id="SSF103473">
    <property type="entry name" value="MFS general substrate transporter"/>
    <property type="match status" value="1"/>
</dbReference>
<feature type="transmembrane region" description="Helical" evidence="6">
    <location>
        <begin position="190"/>
        <end position="212"/>
    </location>
</feature>
<keyword evidence="5 6" id="KW-0472">Membrane</keyword>
<feature type="transmembrane region" description="Helical" evidence="6">
    <location>
        <begin position="574"/>
        <end position="593"/>
    </location>
</feature>
<accession>A0A4C1VA69</accession>
<evidence type="ECO:0000313" key="9">
    <source>
        <dbReference type="EMBL" id="GBP35460.1"/>
    </source>
</evidence>
<feature type="transmembrane region" description="Helical" evidence="6">
    <location>
        <begin position="120"/>
        <end position="140"/>
    </location>
</feature>
<feature type="domain" description="Major facilitator superfamily associated" evidence="8">
    <location>
        <begin position="121"/>
        <end position="687"/>
    </location>
</feature>
<protein>
    <submittedName>
        <fullName evidence="9">Major facilitator superfamily domain-containing protein 6-B</fullName>
    </submittedName>
</protein>
<evidence type="ECO:0000313" key="10">
    <source>
        <dbReference type="Proteomes" id="UP000299102"/>
    </source>
</evidence>
<dbReference type="Gene3D" id="1.20.1250.20">
    <property type="entry name" value="MFS general substrate transporter like domains"/>
    <property type="match status" value="1"/>
</dbReference>
<dbReference type="InterPro" id="IPR024989">
    <property type="entry name" value="MFS_assoc_dom"/>
</dbReference>
<reference evidence="9 10" key="1">
    <citation type="journal article" date="2019" name="Commun. Biol.">
        <title>The bagworm genome reveals a unique fibroin gene that provides high tensile strength.</title>
        <authorList>
            <person name="Kono N."/>
            <person name="Nakamura H."/>
            <person name="Ohtoshi R."/>
            <person name="Tomita M."/>
            <person name="Numata K."/>
            <person name="Arakawa K."/>
        </authorList>
    </citation>
    <scope>NUCLEOTIDE SEQUENCE [LARGE SCALE GENOMIC DNA]</scope>
</reference>
<feature type="transmembrane region" description="Helical" evidence="6">
    <location>
        <begin position="147"/>
        <end position="167"/>
    </location>
</feature>
<feature type="transmembrane region" description="Helical" evidence="6">
    <location>
        <begin position="635"/>
        <end position="653"/>
    </location>
</feature>
<organism evidence="9 10">
    <name type="scientific">Eumeta variegata</name>
    <name type="common">Bagworm moth</name>
    <name type="synonym">Eumeta japonica</name>
    <dbReference type="NCBI Taxonomy" id="151549"/>
    <lineage>
        <taxon>Eukaryota</taxon>
        <taxon>Metazoa</taxon>
        <taxon>Ecdysozoa</taxon>
        <taxon>Arthropoda</taxon>
        <taxon>Hexapoda</taxon>
        <taxon>Insecta</taxon>
        <taxon>Pterygota</taxon>
        <taxon>Neoptera</taxon>
        <taxon>Endopterygota</taxon>
        <taxon>Lepidoptera</taxon>
        <taxon>Glossata</taxon>
        <taxon>Ditrysia</taxon>
        <taxon>Tineoidea</taxon>
        <taxon>Psychidae</taxon>
        <taxon>Oiketicinae</taxon>
        <taxon>Eumeta</taxon>
    </lineage>
</organism>
<gene>
    <name evidence="9" type="primary">mfsd6b</name>
    <name evidence="9" type="ORF">EVAR_19970_1</name>
</gene>
<keyword evidence="10" id="KW-1185">Reference proteome</keyword>
<evidence type="ECO:0000259" key="8">
    <source>
        <dbReference type="Pfam" id="PF12832"/>
    </source>
</evidence>
<dbReference type="PANTHER" id="PTHR16172:SF27">
    <property type="entry name" value="FI19426P1"/>
    <property type="match status" value="1"/>
</dbReference>
<evidence type="ECO:0000256" key="5">
    <source>
        <dbReference type="ARBA" id="ARBA00023136"/>
    </source>
</evidence>
<feature type="transmembrane region" description="Helical" evidence="6">
    <location>
        <begin position="605"/>
        <end position="623"/>
    </location>
</feature>
<dbReference type="OrthoDB" id="6414167at2759"/>
<dbReference type="AlphaFoldDB" id="A0A4C1VA69"/>
<dbReference type="InterPro" id="IPR051717">
    <property type="entry name" value="MFS_MFSD6"/>
</dbReference>
<feature type="chain" id="PRO_5020020803" evidence="7">
    <location>
        <begin position="26"/>
        <end position="768"/>
    </location>
</feature>
<comment type="caution">
    <text evidence="9">The sequence shown here is derived from an EMBL/GenBank/DDBJ whole genome shotgun (WGS) entry which is preliminary data.</text>
</comment>
<evidence type="ECO:0000256" key="1">
    <source>
        <dbReference type="ARBA" id="ARBA00004141"/>
    </source>
</evidence>
<proteinExistence type="inferred from homology"/>
<evidence type="ECO:0000256" key="7">
    <source>
        <dbReference type="SAM" id="SignalP"/>
    </source>
</evidence>
<dbReference type="Pfam" id="PF12832">
    <property type="entry name" value="MFS_1_like"/>
    <property type="match status" value="1"/>
</dbReference>
<dbReference type="EMBL" id="BGZK01000304">
    <property type="protein sequence ID" value="GBP35460.1"/>
    <property type="molecule type" value="Genomic_DNA"/>
</dbReference>
<evidence type="ECO:0000256" key="3">
    <source>
        <dbReference type="ARBA" id="ARBA00022692"/>
    </source>
</evidence>
<keyword evidence="3 6" id="KW-0812">Transmembrane</keyword>
<dbReference type="STRING" id="151549.A0A4C1VA69"/>